<sequence>MMLVNNLLMAAASLMLQNENYQTFYSGENILLHINKCQACVVLPYEYHSIVDPGNNRTHVSPKMFQLMVSQCSQNKATNVLNAFLRRSSKWCGNQGDKAVHQCCHERLSCPLKLNRKQVKDNVKNEHPFTINDCDCELKFAKCLKKVGNDEAQQLLKYIFEVFPSACLTYDHPFTCDSQKKNNKRCKKNTKKPKKWQIRNLSNLQT</sequence>
<dbReference type="GO" id="GO:0050482">
    <property type="term" value="P:arachidonate secretion"/>
    <property type="evidence" value="ECO:0007669"/>
    <property type="project" value="InterPro"/>
</dbReference>
<dbReference type="AlphaFoldDB" id="R4FI47"/>
<evidence type="ECO:0000313" key="3">
    <source>
        <dbReference type="EMBL" id="JAA74617.1"/>
    </source>
</evidence>
<accession>R4FI47</accession>
<dbReference type="SUPFAM" id="SSF48619">
    <property type="entry name" value="Phospholipase A2, PLA2"/>
    <property type="match status" value="1"/>
</dbReference>
<feature type="chain" id="PRO_5004371974" evidence="1">
    <location>
        <begin position="18"/>
        <end position="206"/>
    </location>
</feature>
<dbReference type="GO" id="GO:0004623">
    <property type="term" value="F:phospholipase A2 activity"/>
    <property type="evidence" value="ECO:0007669"/>
    <property type="project" value="InterPro"/>
</dbReference>
<organism evidence="3">
    <name type="scientific">Acanthosepion pharaonis</name>
    <name type="common">Pharaoh cuttlefish</name>
    <name type="synonym">Sepia pharaonis</name>
    <dbReference type="NCBI Taxonomy" id="158019"/>
    <lineage>
        <taxon>Eukaryota</taxon>
        <taxon>Metazoa</taxon>
        <taxon>Spiralia</taxon>
        <taxon>Lophotrochozoa</taxon>
        <taxon>Mollusca</taxon>
        <taxon>Cephalopoda</taxon>
        <taxon>Coleoidea</taxon>
        <taxon>Decapodiformes</taxon>
        <taxon>Sepiida</taxon>
        <taxon>Sepiina</taxon>
        <taxon>Sepiidae</taxon>
        <taxon>Acanthosepion</taxon>
    </lineage>
</organism>
<dbReference type="InterPro" id="IPR036444">
    <property type="entry name" value="PLipase_A2_dom_sf"/>
</dbReference>
<keyword evidence="1" id="KW-0732">Signal</keyword>
<proteinExistence type="evidence at transcript level"/>
<dbReference type="GO" id="GO:0006644">
    <property type="term" value="P:phospholipid metabolic process"/>
    <property type="evidence" value="ECO:0007669"/>
    <property type="project" value="InterPro"/>
</dbReference>
<evidence type="ECO:0000256" key="1">
    <source>
        <dbReference type="SAM" id="SignalP"/>
    </source>
</evidence>
<dbReference type="Gene3D" id="1.20.90.10">
    <property type="entry name" value="Phospholipase A2 domain"/>
    <property type="match status" value="1"/>
</dbReference>
<evidence type="ECO:0000259" key="2">
    <source>
        <dbReference type="Pfam" id="PF05826"/>
    </source>
</evidence>
<name>R4FI47_ACAPH</name>
<dbReference type="InterPro" id="IPR016090">
    <property type="entry name" value="PLA2-like_dom"/>
</dbReference>
<feature type="domain" description="Phospholipase A2-like central" evidence="2">
    <location>
        <begin position="98"/>
        <end position="170"/>
    </location>
</feature>
<dbReference type="EMBL" id="GAGP01000003">
    <property type="protein sequence ID" value="JAA74617.1"/>
    <property type="molecule type" value="mRNA"/>
</dbReference>
<dbReference type="Pfam" id="PF05826">
    <property type="entry name" value="Phospholip_A2_2"/>
    <property type="match status" value="1"/>
</dbReference>
<feature type="signal peptide" evidence="1">
    <location>
        <begin position="1"/>
        <end position="17"/>
    </location>
</feature>
<reference evidence="3" key="1">
    <citation type="submission" date="2013-02" db="EMBL/GenBank/DDBJ databases">
        <title>Molecular phylogeny and evolution of the proteins encoded by coleoid (cuttlefish, octopus, squid) posterior venom glands.</title>
        <authorList>
            <person name="Fry B.G."/>
        </authorList>
    </citation>
    <scope>NUCLEOTIDE SEQUENCE</scope>
    <source>
        <tissue evidence="3">Posterior venom gland</tissue>
    </source>
</reference>
<protein>
    <submittedName>
        <fullName evidence="3">PLA2-Sep-1</fullName>
    </submittedName>
</protein>